<proteinExistence type="predicted"/>
<dbReference type="InterPro" id="IPR054267">
    <property type="entry name" value="DUF6998"/>
</dbReference>
<keyword evidence="3" id="KW-1185">Reference proteome</keyword>
<dbReference type="Pfam" id="PF22522">
    <property type="entry name" value="DUF6998"/>
    <property type="match status" value="1"/>
</dbReference>
<protein>
    <recommendedName>
        <fullName evidence="1">DUF6998 domain-containing protein</fullName>
    </recommendedName>
</protein>
<name>A0A1I1ZAN9_9GAMM</name>
<dbReference type="Proteomes" id="UP000199477">
    <property type="component" value="Unassembled WGS sequence"/>
</dbReference>
<dbReference type="AlphaFoldDB" id="A0A1I1ZAN9"/>
<evidence type="ECO:0000313" key="2">
    <source>
        <dbReference type="EMBL" id="SFE27583.1"/>
    </source>
</evidence>
<feature type="domain" description="DUF6998" evidence="1">
    <location>
        <begin position="11"/>
        <end position="131"/>
    </location>
</feature>
<gene>
    <name evidence="2" type="ORF">SAMN02799615_00636</name>
</gene>
<reference evidence="3" key="1">
    <citation type="submission" date="2016-10" db="EMBL/GenBank/DDBJ databases">
        <authorList>
            <person name="Varghese N."/>
            <person name="Submissions S."/>
        </authorList>
    </citation>
    <scope>NUCLEOTIDE SEQUENCE [LARGE SCALE GENOMIC DNA]</scope>
    <source>
        <strain evidence="3">UNC178MFTsu3.1</strain>
    </source>
</reference>
<sequence length="239" mass="26304">MALTQMQQIQSLGEALAWLEREIGWGVTPSALQHLCGRIGELYACVLTNGQMAMEPQQRGYDVVASTGERVSVKTTTQRLPAHVQFNERTFADVDRVMVFRINTDEMQVETVFDASVEAARAAMSGGNGKKFSLSVRSAATSNGAAPSSREVRNASFDAHRIAEFDNGSIRVWTMGEPVEPVKPVLRKIAASLGVETRNSRGNEFNTRQLGTHVLDHLSERWGHIPYVPEPFSPSNFIG</sequence>
<evidence type="ECO:0000259" key="1">
    <source>
        <dbReference type="Pfam" id="PF22522"/>
    </source>
</evidence>
<organism evidence="2 3">
    <name type="scientific">Dyella marensis</name>
    <dbReference type="NCBI Taxonomy" id="500610"/>
    <lineage>
        <taxon>Bacteria</taxon>
        <taxon>Pseudomonadati</taxon>
        <taxon>Pseudomonadota</taxon>
        <taxon>Gammaproteobacteria</taxon>
        <taxon>Lysobacterales</taxon>
        <taxon>Rhodanobacteraceae</taxon>
        <taxon>Dyella</taxon>
    </lineage>
</organism>
<dbReference type="RefSeq" id="WP_177218773.1">
    <property type="nucleotide sequence ID" value="NZ_FONH01000002.1"/>
</dbReference>
<dbReference type="EMBL" id="FONH01000002">
    <property type="protein sequence ID" value="SFE27583.1"/>
    <property type="molecule type" value="Genomic_DNA"/>
</dbReference>
<evidence type="ECO:0000313" key="3">
    <source>
        <dbReference type="Proteomes" id="UP000199477"/>
    </source>
</evidence>
<accession>A0A1I1ZAN9</accession>